<comment type="caution">
    <text evidence="2">The sequence shown here is derived from an EMBL/GenBank/DDBJ whole genome shotgun (WGS) entry which is preliminary data.</text>
</comment>
<gene>
    <name evidence="2" type="ORF">PoB_002970200</name>
</gene>
<evidence type="ECO:0008006" key="4">
    <source>
        <dbReference type="Google" id="ProtNLM"/>
    </source>
</evidence>
<keyword evidence="1" id="KW-0175">Coiled coil</keyword>
<sequence>MAEDFDIDLHPIRLESTSVSQFELDSLYDAYTKNCTQNRALKVDCENLQKNNEKLQSQLDQATAELRLRSLQIDEEKAQVSMRNLQLAFQTCLTQFWFQRALTIARASELQDGVTQTQNETVENTSQTCEARHQIDTSEAELKKKLEEVEAFYDMVLRENNSMKRKMAKLTSKLRIMSAEAIQDADIVDGVTVHKQGRFLIHKGLECEQCSQTFSSHAEMEASTCDYHPKQAVPQDGPEGKMYYFLCCSKLVKNKGQACGCSKGKHRLLSMKHRNED</sequence>
<evidence type="ECO:0000256" key="1">
    <source>
        <dbReference type="SAM" id="Coils"/>
    </source>
</evidence>
<accession>A0AAV4A8D5</accession>
<protein>
    <recommendedName>
        <fullName evidence="4">C2H2-type domain-containing protein</fullName>
    </recommendedName>
</protein>
<feature type="coiled-coil region" evidence="1">
    <location>
        <begin position="153"/>
        <end position="180"/>
    </location>
</feature>
<evidence type="ECO:0000313" key="3">
    <source>
        <dbReference type="Proteomes" id="UP000735302"/>
    </source>
</evidence>
<organism evidence="2 3">
    <name type="scientific">Plakobranchus ocellatus</name>
    <dbReference type="NCBI Taxonomy" id="259542"/>
    <lineage>
        <taxon>Eukaryota</taxon>
        <taxon>Metazoa</taxon>
        <taxon>Spiralia</taxon>
        <taxon>Lophotrochozoa</taxon>
        <taxon>Mollusca</taxon>
        <taxon>Gastropoda</taxon>
        <taxon>Heterobranchia</taxon>
        <taxon>Euthyneura</taxon>
        <taxon>Panpulmonata</taxon>
        <taxon>Sacoglossa</taxon>
        <taxon>Placobranchoidea</taxon>
        <taxon>Plakobranchidae</taxon>
        <taxon>Plakobranchus</taxon>
    </lineage>
</organism>
<dbReference type="Proteomes" id="UP000735302">
    <property type="component" value="Unassembled WGS sequence"/>
</dbReference>
<evidence type="ECO:0000313" key="2">
    <source>
        <dbReference type="EMBL" id="GFO03197.1"/>
    </source>
</evidence>
<feature type="coiled-coil region" evidence="1">
    <location>
        <begin position="38"/>
        <end position="72"/>
    </location>
</feature>
<keyword evidence="3" id="KW-1185">Reference proteome</keyword>
<proteinExistence type="predicted"/>
<dbReference type="AlphaFoldDB" id="A0AAV4A8D5"/>
<reference evidence="2 3" key="1">
    <citation type="journal article" date="2021" name="Elife">
        <title>Chloroplast acquisition without the gene transfer in kleptoplastic sea slugs, Plakobranchus ocellatus.</title>
        <authorList>
            <person name="Maeda T."/>
            <person name="Takahashi S."/>
            <person name="Yoshida T."/>
            <person name="Shimamura S."/>
            <person name="Takaki Y."/>
            <person name="Nagai Y."/>
            <person name="Toyoda A."/>
            <person name="Suzuki Y."/>
            <person name="Arimoto A."/>
            <person name="Ishii H."/>
            <person name="Satoh N."/>
            <person name="Nishiyama T."/>
            <person name="Hasebe M."/>
            <person name="Maruyama T."/>
            <person name="Minagawa J."/>
            <person name="Obokata J."/>
            <person name="Shigenobu S."/>
        </authorList>
    </citation>
    <scope>NUCLEOTIDE SEQUENCE [LARGE SCALE GENOMIC DNA]</scope>
</reference>
<name>A0AAV4A8D5_9GAST</name>
<dbReference type="EMBL" id="BLXT01003724">
    <property type="protein sequence ID" value="GFO03197.1"/>
    <property type="molecule type" value="Genomic_DNA"/>
</dbReference>